<organism evidence="2 3">
    <name type="scientific">Lasiosphaeria miniovina</name>
    <dbReference type="NCBI Taxonomy" id="1954250"/>
    <lineage>
        <taxon>Eukaryota</taxon>
        <taxon>Fungi</taxon>
        <taxon>Dikarya</taxon>
        <taxon>Ascomycota</taxon>
        <taxon>Pezizomycotina</taxon>
        <taxon>Sordariomycetes</taxon>
        <taxon>Sordariomycetidae</taxon>
        <taxon>Sordariales</taxon>
        <taxon>Lasiosphaeriaceae</taxon>
        <taxon>Lasiosphaeria</taxon>
    </lineage>
</organism>
<protein>
    <submittedName>
        <fullName evidence="2">Uncharacterized protein</fullName>
    </submittedName>
</protein>
<feature type="signal peptide" evidence="1">
    <location>
        <begin position="1"/>
        <end position="21"/>
    </location>
</feature>
<evidence type="ECO:0000313" key="3">
    <source>
        <dbReference type="Proteomes" id="UP001172101"/>
    </source>
</evidence>
<dbReference type="RefSeq" id="XP_060289956.1">
    <property type="nucleotide sequence ID" value="XM_060442980.1"/>
</dbReference>
<sequence>MNLTGFHVFPILLCSRASSLGGGENCLSSQELNGFSCLSYSFVFAGIKLGW</sequence>
<proteinExistence type="predicted"/>
<reference evidence="2" key="1">
    <citation type="submission" date="2023-06" db="EMBL/GenBank/DDBJ databases">
        <title>Genome-scale phylogeny and comparative genomics of the fungal order Sordariales.</title>
        <authorList>
            <consortium name="Lawrence Berkeley National Laboratory"/>
            <person name="Hensen N."/>
            <person name="Bonometti L."/>
            <person name="Westerberg I."/>
            <person name="Brannstrom I.O."/>
            <person name="Guillou S."/>
            <person name="Cros-Aarteil S."/>
            <person name="Calhoun S."/>
            <person name="Haridas S."/>
            <person name="Kuo A."/>
            <person name="Mondo S."/>
            <person name="Pangilinan J."/>
            <person name="Riley R."/>
            <person name="LaButti K."/>
            <person name="Andreopoulos B."/>
            <person name="Lipzen A."/>
            <person name="Chen C."/>
            <person name="Yanf M."/>
            <person name="Daum C."/>
            <person name="Ng V."/>
            <person name="Clum A."/>
            <person name="Steindorff A."/>
            <person name="Ohm R."/>
            <person name="Martin F."/>
            <person name="Silar P."/>
            <person name="Natvig D."/>
            <person name="Lalanne C."/>
            <person name="Gautier V."/>
            <person name="Ament-velasquez S.L."/>
            <person name="Kruys A."/>
            <person name="Hutchinson M.I."/>
            <person name="Powell A.J."/>
            <person name="Barry K."/>
            <person name="Miller A.N."/>
            <person name="Grigoriev I.V."/>
            <person name="Debuchy R."/>
            <person name="Gladieux P."/>
            <person name="Thoren M.H."/>
            <person name="Johannesson H."/>
        </authorList>
    </citation>
    <scope>NUCLEOTIDE SEQUENCE</scope>
    <source>
        <strain evidence="2">SMH2392-1A</strain>
    </source>
</reference>
<dbReference type="EMBL" id="JAUIRO010000008">
    <property type="protein sequence ID" value="KAK0703097.1"/>
    <property type="molecule type" value="Genomic_DNA"/>
</dbReference>
<dbReference type="Proteomes" id="UP001172101">
    <property type="component" value="Unassembled WGS sequence"/>
</dbReference>
<keyword evidence="3" id="KW-1185">Reference proteome</keyword>
<evidence type="ECO:0000313" key="2">
    <source>
        <dbReference type="EMBL" id="KAK0703097.1"/>
    </source>
</evidence>
<name>A0AA39ZT09_9PEZI</name>
<dbReference type="GeneID" id="85326250"/>
<evidence type="ECO:0000256" key="1">
    <source>
        <dbReference type="SAM" id="SignalP"/>
    </source>
</evidence>
<accession>A0AA39ZT09</accession>
<keyword evidence="1" id="KW-0732">Signal</keyword>
<feature type="chain" id="PRO_5041357077" evidence="1">
    <location>
        <begin position="22"/>
        <end position="51"/>
    </location>
</feature>
<dbReference type="AlphaFoldDB" id="A0AA39ZT09"/>
<gene>
    <name evidence="2" type="ORF">B0T26DRAFT_729819</name>
</gene>
<comment type="caution">
    <text evidence="2">The sequence shown here is derived from an EMBL/GenBank/DDBJ whole genome shotgun (WGS) entry which is preliminary data.</text>
</comment>